<organism evidence="1">
    <name type="scientific">Arsenophonus endosymbiont of Trialeurodes vaporariorum</name>
    <dbReference type="NCBI Taxonomy" id="235567"/>
    <lineage>
        <taxon>Bacteria</taxon>
        <taxon>Pseudomonadati</taxon>
        <taxon>Pseudomonadota</taxon>
        <taxon>Gammaproteobacteria</taxon>
        <taxon>Enterobacterales</taxon>
        <taxon>Morganellaceae</taxon>
        <taxon>Arsenophonus</taxon>
    </lineage>
</organism>
<sequence>MIGQVTNHQLFVTKIGRIENLFYCHLDIHTNNVLAEMLNNKVKARLNDIIVKNNEMFGFNYYQQNPYEEKILLESRKGYCGECCDEVLKHINNNYYEKVNPTKEHFFVLSKDQAEIIERSYK</sequence>
<reference evidence="1" key="1">
    <citation type="submission" date="2018-04" db="EMBL/GenBank/DDBJ databases">
        <authorList>
            <person name="Go L.Y."/>
            <person name="Mitchell J.A."/>
        </authorList>
    </citation>
    <scope>NUCLEOTIDE SEQUENCE</scope>
    <source>
        <strain evidence="1">ARTV</strain>
    </source>
</reference>
<proteinExistence type="predicted"/>
<dbReference type="AlphaFoldDB" id="A0A3B0MC06"/>
<evidence type="ECO:0000313" key="1">
    <source>
        <dbReference type="EMBL" id="SSW95197.1"/>
    </source>
</evidence>
<dbReference type="EMBL" id="UFQR01000003">
    <property type="protein sequence ID" value="SSW95197.1"/>
    <property type="molecule type" value="Genomic_DNA"/>
</dbReference>
<protein>
    <submittedName>
        <fullName evidence="1">Uncharacterized protein</fullName>
    </submittedName>
</protein>
<name>A0A3B0MC06_9GAMM</name>
<accession>A0A3B0MC06</accession>
<gene>
    <name evidence="1" type="ORF">ARTV_0940</name>
</gene>